<evidence type="ECO:0000256" key="1">
    <source>
        <dbReference type="ARBA" id="ARBA00004196"/>
    </source>
</evidence>
<proteinExistence type="predicted"/>
<dbReference type="InterPro" id="IPR013378">
    <property type="entry name" value="InlB-like_B-rpt"/>
</dbReference>
<name>A0A9E7AP98_9ACTN</name>
<feature type="region of interest" description="Disordered" evidence="2">
    <location>
        <begin position="1072"/>
        <end position="1093"/>
    </location>
</feature>
<feature type="region of interest" description="Disordered" evidence="2">
    <location>
        <begin position="50"/>
        <end position="151"/>
    </location>
</feature>
<dbReference type="Gene3D" id="2.60.40.4270">
    <property type="entry name" value="Listeria-Bacteroides repeat domain"/>
    <property type="match status" value="4"/>
</dbReference>
<feature type="compositionally biased region" description="Polar residues" evidence="2">
    <location>
        <begin position="50"/>
        <end position="67"/>
    </location>
</feature>
<dbReference type="NCBIfam" id="TIGR02543">
    <property type="entry name" value="List_Bact_rpt"/>
    <property type="match status" value="1"/>
</dbReference>
<feature type="compositionally biased region" description="Basic and acidic residues" evidence="2">
    <location>
        <begin position="69"/>
        <end position="83"/>
    </location>
</feature>
<dbReference type="Proteomes" id="UP000831562">
    <property type="component" value="Chromosome"/>
</dbReference>
<feature type="signal peptide" evidence="3">
    <location>
        <begin position="1"/>
        <end position="28"/>
    </location>
</feature>
<accession>A0A9E7AP98</accession>
<dbReference type="AlphaFoldDB" id="A0A9E7AP98"/>
<dbReference type="EMBL" id="CP097092">
    <property type="protein sequence ID" value="UQF78758.1"/>
    <property type="molecule type" value="Genomic_DNA"/>
</dbReference>
<feature type="compositionally biased region" description="Low complexity" evidence="2">
    <location>
        <begin position="86"/>
        <end position="105"/>
    </location>
</feature>
<sequence>MKRKGAISRIILVALVAFSMSMPTPALAEMSAEFGSTPAQGFAEVVGTTASAQAEKNNGLSTESSAEPNELKDDTVKHEETRTEANSTSEAPASDSSESSTNSQTEPEKTQVQTQTKEDSQKNLVQETWTTTASDGTQITVSGKLPSGGSVSAVPTSASIKGQTTLLAFDITIRDAHGTKWEPAGFPIAVNISSSSISGNSVSVWHISDSSSVEQVSSPTPAAGSVSFTAKGFSVYAVTTPDTHFTITYRFHVIDASGTDSIVSTQKLSDDERLIEPATPSGDGTFRGWKTSSGSTFTDFGKTAAELNGAALDAAAEASPVDLYAYFTASNRYVVYFMSVTDSNRVLSAVTYADGDTIQGSSILPLVNTGNPETQAVGWSRTKGATQPDASLGTVNGQDVYLWPVVKAGHSITFDSAGGSSVATEYVDTDDVTVAPSNPTRTGYTFAGWKTSDGAAFTFGSKLTQSIRLTASWTPNANTVYHVNYWVQKTTDPYNAASADKTYALYTVQGYTAATDATVSPATTDVASKIAAINGQYYGHLLLDTERSDSSATVSADGSTTLNVYLDRSLVRVNFYNSKTDYTNDTDKTGVENYSGNAAHTFLGLYGATFTPIEPEAGYRWDDGNLWYAKSPSSFNSPGSRNRTASRFDFYPNKVNLTKDFAIFTDNADGNGYSAYTASWIPADGTFSFSTNLAMFSYVKYGYYTPTGTPKDPKDLNLDTDVTQWFDISKGEGPAIYDAASGDVVFKPLPTKYLVMVRKRITYNLTLKNAATSVTSETTISSEQRKYGASLADISNSTPSRPAGLPQYYRFVGWYRNAQLTMPLTSDNSMPLSDTSLYAKWEPVPVNVTYVYNNGTPNKTVSVPAQTTLDEPTGVTRDGYVLVAWLRNDGKPYRFGSPVTEDITLTAKWVPINQAHTITYDLAGGTGSVSDPMHYAEGSDIRVLDASGVTPPAGSRGFICWVASDGTRYYPGDLIPMGTSDISLSAVWANSNAVRLAYDLNYEGAPGRTYSDFVESNDTLTIDAADPVRAGYRFLGWSISKEGGTLLHRGDKVEVDTINAEGNVLYAQWERIDEPTPAENKTASTKAPGALPDTGDNSPAMFFSLAATGLLVFVASTLHRRRTESQA</sequence>
<organism evidence="4 5">
    <name type="scientific">Lancefieldella parvula</name>
    <dbReference type="NCBI Taxonomy" id="1382"/>
    <lineage>
        <taxon>Bacteria</taxon>
        <taxon>Bacillati</taxon>
        <taxon>Actinomycetota</taxon>
        <taxon>Coriobacteriia</taxon>
        <taxon>Coriobacteriales</taxon>
        <taxon>Atopobiaceae</taxon>
        <taxon>Lancefieldella</taxon>
    </lineage>
</organism>
<comment type="subcellular location">
    <subcellularLocation>
        <location evidence="1">Cell envelope</location>
    </subcellularLocation>
</comment>
<feature type="chain" id="PRO_5039514279" evidence="3">
    <location>
        <begin position="29"/>
        <end position="1127"/>
    </location>
</feature>
<keyword evidence="3" id="KW-0732">Signal</keyword>
<evidence type="ECO:0000256" key="2">
    <source>
        <dbReference type="SAM" id="MobiDB-lite"/>
    </source>
</evidence>
<dbReference type="GO" id="GO:0030313">
    <property type="term" value="C:cell envelope"/>
    <property type="evidence" value="ECO:0007669"/>
    <property type="project" value="UniProtKB-SubCell"/>
</dbReference>
<evidence type="ECO:0000313" key="4">
    <source>
        <dbReference type="EMBL" id="UQF78758.1"/>
    </source>
</evidence>
<protein>
    <submittedName>
        <fullName evidence="4">InlB B-repeat-containing protein</fullName>
    </submittedName>
</protein>
<feature type="compositionally biased region" description="Polar residues" evidence="2">
    <location>
        <begin position="122"/>
        <end position="141"/>
    </location>
</feature>
<dbReference type="InterPro" id="IPR042229">
    <property type="entry name" value="Listeria/Bacterioides_rpt_sf"/>
</dbReference>
<evidence type="ECO:0000313" key="5">
    <source>
        <dbReference type="Proteomes" id="UP000831562"/>
    </source>
</evidence>
<evidence type="ECO:0000256" key="3">
    <source>
        <dbReference type="SAM" id="SignalP"/>
    </source>
</evidence>
<gene>
    <name evidence="4" type="ORF">M3I19_03615</name>
</gene>
<reference evidence="4" key="1">
    <citation type="submission" date="2022-05" db="EMBL/GenBank/DDBJ databases">
        <title>Using nanopore sequencing to obtain complete genomes from saliva samples.</title>
        <authorList>
            <person name="Baker J.L."/>
        </authorList>
    </citation>
    <scope>NUCLEOTIDE SEQUENCE</scope>
    <source>
        <strain evidence="4">JCVI-JB-Lp32</strain>
    </source>
</reference>
<dbReference type="Pfam" id="PF09479">
    <property type="entry name" value="Flg_new"/>
    <property type="match status" value="4"/>
</dbReference>